<dbReference type="Proteomes" id="UP000326950">
    <property type="component" value="Unassembled WGS sequence"/>
</dbReference>
<sequence length="342" mass="38228">MSTTTVAPPTIAHTVVGPVRLTGARPTNELPQWLIDEAKVDEKQSFDPKRHMNYQPPSKIYTMKDIGLEGQGISPHAVTAPFQLFTEEAIQQMRAEIFSKPVLDECQYTSPFVKNTIRGMGPARAPFICDAWRSPEVLAKISDVAGIDLIPAMNYEIAAINIAVNGETATVIKDTKTADDDLPAFAWHWDSYPFVCVTMLSDCTGMVGGETALKTASGEIMKVRGPAMGTAVVMQGRYIEHQALKAFGGRERISMITSFRAKSALVKDDTVLTGVRPISNVLELYREWSEYRLKVLEERIRAQMENERQQQLGQRPFKISDMKTFLIRQREFLDATIAELIE</sequence>
<organism evidence="1 2">
    <name type="scientific">Aspergillus tamarii</name>
    <dbReference type="NCBI Taxonomy" id="41984"/>
    <lineage>
        <taxon>Eukaryota</taxon>
        <taxon>Fungi</taxon>
        <taxon>Dikarya</taxon>
        <taxon>Ascomycota</taxon>
        <taxon>Pezizomycotina</taxon>
        <taxon>Eurotiomycetes</taxon>
        <taxon>Eurotiomycetidae</taxon>
        <taxon>Eurotiales</taxon>
        <taxon>Aspergillaceae</taxon>
        <taxon>Aspergillus</taxon>
        <taxon>Aspergillus subgen. Circumdati</taxon>
    </lineage>
</organism>
<gene>
    <name evidence="1" type="ORF">BDV40DRAFT_288520</name>
</gene>
<name>A0A5N6UUP9_ASPTM</name>
<dbReference type="AlphaFoldDB" id="A0A5N6UUP9"/>
<keyword evidence="2" id="KW-1185">Reference proteome</keyword>
<dbReference type="OrthoDB" id="10256055at2759"/>
<evidence type="ECO:0008006" key="3">
    <source>
        <dbReference type="Google" id="ProtNLM"/>
    </source>
</evidence>
<proteinExistence type="predicted"/>
<accession>A0A5N6UUP9</accession>
<dbReference type="PANTHER" id="PTHR41677">
    <property type="entry name" value="YALI0B19030P"/>
    <property type="match status" value="1"/>
</dbReference>
<reference evidence="1 2" key="1">
    <citation type="submission" date="2019-04" db="EMBL/GenBank/DDBJ databases">
        <title>Friends and foes A comparative genomics study of 23 Aspergillus species from section Flavi.</title>
        <authorList>
            <consortium name="DOE Joint Genome Institute"/>
            <person name="Kjaerbolling I."/>
            <person name="Vesth T."/>
            <person name="Frisvad J.C."/>
            <person name="Nybo J.L."/>
            <person name="Theobald S."/>
            <person name="Kildgaard S."/>
            <person name="Isbrandt T."/>
            <person name="Kuo A."/>
            <person name="Sato A."/>
            <person name="Lyhne E.K."/>
            <person name="Kogle M.E."/>
            <person name="Wiebenga A."/>
            <person name="Kun R.S."/>
            <person name="Lubbers R.J."/>
            <person name="Makela M.R."/>
            <person name="Barry K."/>
            <person name="Chovatia M."/>
            <person name="Clum A."/>
            <person name="Daum C."/>
            <person name="Haridas S."/>
            <person name="He G."/>
            <person name="LaButti K."/>
            <person name="Lipzen A."/>
            <person name="Mondo S."/>
            <person name="Riley R."/>
            <person name="Salamov A."/>
            <person name="Simmons B.A."/>
            <person name="Magnuson J.K."/>
            <person name="Henrissat B."/>
            <person name="Mortensen U.H."/>
            <person name="Larsen T.O."/>
            <person name="Devries R.P."/>
            <person name="Grigoriev I.V."/>
            <person name="Machida M."/>
            <person name="Baker S.E."/>
            <person name="Andersen M.R."/>
        </authorList>
    </citation>
    <scope>NUCLEOTIDE SEQUENCE [LARGE SCALE GENOMIC DNA]</scope>
    <source>
        <strain evidence="1 2">CBS 117626</strain>
    </source>
</reference>
<dbReference type="EMBL" id="ML738629">
    <property type="protein sequence ID" value="KAE8162375.1"/>
    <property type="molecule type" value="Genomic_DNA"/>
</dbReference>
<protein>
    <recommendedName>
        <fullName evidence="3">Fe2OG dioxygenase domain-containing protein</fullName>
    </recommendedName>
</protein>
<evidence type="ECO:0000313" key="2">
    <source>
        <dbReference type="Proteomes" id="UP000326950"/>
    </source>
</evidence>
<dbReference type="PANTHER" id="PTHR41677:SF1">
    <property type="entry name" value="FE2OG DIOXYGENASE DOMAIN-CONTAINING PROTEIN"/>
    <property type="match status" value="1"/>
</dbReference>
<evidence type="ECO:0000313" key="1">
    <source>
        <dbReference type="EMBL" id="KAE8162375.1"/>
    </source>
</evidence>